<dbReference type="PANTHER" id="PTHR32026:SF10">
    <property type="entry name" value="METHYLTRANSFERASE-LIKE PROTEIN 24-RELATED"/>
    <property type="match status" value="1"/>
</dbReference>
<reference evidence="3" key="1">
    <citation type="submission" date="2014-03" db="EMBL/GenBank/DDBJ databases">
        <title>The Genome Sequence of Puccinia striiformis f. sp. tritici PST-78.</title>
        <authorList>
            <consortium name="The Broad Institute Genome Sequencing Platform"/>
            <person name="Cuomo C."/>
            <person name="Hulbert S."/>
            <person name="Chen X."/>
            <person name="Walker B."/>
            <person name="Young S.K."/>
            <person name="Zeng Q."/>
            <person name="Gargeya S."/>
            <person name="Fitzgerald M."/>
            <person name="Haas B."/>
            <person name="Abouelleil A."/>
            <person name="Alvarado L."/>
            <person name="Arachchi H.M."/>
            <person name="Berlin A.M."/>
            <person name="Chapman S.B."/>
            <person name="Goldberg J."/>
            <person name="Griggs A."/>
            <person name="Gujja S."/>
            <person name="Hansen M."/>
            <person name="Howarth C."/>
            <person name="Imamovic A."/>
            <person name="Larimer J."/>
            <person name="McCowan C."/>
            <person name="Montmayeur A."/>
            <person name="Murphy C."/>
            <person name="Neiman D."/>
            <person name="Pearson M."/>
            <person name="Priest M."/>
            <person name="Roberts A."/>
            <person name="Saif S."/>
            <person name="Shea T."/>
            <person name="Sisk P."/>
            <person name="Sykes S."/>
            <person name="Wortman J."/>
            <person name="Nusbaum C."/>
            <person name="Birren B."/>
        </authorList>
    </citation>
    <scope>NUCLEOTIDE SEQUENCE [LARGE SCALE GENOMIC DNA]</scope>
    <source>
        <strain evidence="3">race PST-78</strain>
    </source>
</reference>
<feature type="non-terminal residue" evidence="2">
    <location>
        <position position="102"/>
    </location>
</feature>
<dbReference type="PANTHER" id="PTHR32026">
    <property type="entry name" value="METHYLTRANSFERASE-LIKE PROTEIN 24"/>
    <property type="match status" value="1"/>
</dbReference>
<keyword evidence="3" id="KW-1185">Reference proteome</keyword>
<feature type="domain" description="Methyltransferase" evidence="1">
    <location>
        <begin position="24"/>
        <end position="91"/>
    </location>
</feature>
<dbReference type="EMBL" id="AJIL01007261">
    <property type="protein sequence ID" value="KNE86986.1"/>
    <property type="molecule type" value="Genomic_DNA"/>
</dbReference>
<dbReference type="STRING" id="1165861.A0A0L0UJ17"/>
<evidence type="ECO:0000313" key="3">
    <source>
        <dbReference type="Proteomes" id="UP000054564"/>
    </source>
</evidence>
<gene>
    <name evidence="2" type="ORF">PSTG_19645</name>
</gene>
<proteinExistence type="predicted"/>
<dbReference type="AlphaFoldDB" id="A0A0L0UJ17"/>
<dbReference type="Pfam" id="PF13383">
    <property type="entry name" value="Methyltransf_22"/>
    <property type="match status" value="1"/>
</dbReference>
<name>A0A0L0UJ17_9BASI</name>
<protein>
    <recommendedName>
        <fullName evidence="1">Methyltransferase domain-containing protein</fullName>
    </recommendedName>
</protein>
<comment type="caution">
    <text evidence="2">The sequence shown here is derived from an EMBL/GenBank/DDBJ whole genome shotgun (WGS) entry which is preliminary data.</text>
</comment>
<organism evidence="2 3">
    <name type="scientific">Puccinia striiformis f. sp. tritici PST-78</name>
    <dbReference type="NCBI Taxonomy" id="1165861"/>
    <lineage>
        <taxon>Eukaryota</taxon>
        <taxon>Fungi</taxon>
        <taxon>Dikarya</taxon>
        <taxon>Basidiomycota</taxon>
        <taxon>Pucciniomycotina</taxon>
        <taxon>Pucciniomycetes</taxon>
        <taxon>Pucciniales</taxon>
        <taxon>Pucciniaceae</taxon>
        <taxon>Puccinia</taxon>
    </lineage>
</organism>
<sequence length="102" mass="11291">MKAASGSGKDFPDGYIYPYNVWDFVRPSFFCPHDLERIGALGDGGKVVCGMSRYERECPGPSSKQNKAQELIVYSFGVSDDSSFEAALLQRTNAAIWGYDYS</sequence>
<accession>A0A0L0UJ17</accession>
<dbReference type="InterPro" id="IPR026913">
    <property type="entry name" value="METTL24"/>
</dbReference>
<dbReference type="Proteomes" id="UP000054564">
    <property type="component" value="Unassembled WGS sequence"/>
</dbReference>
<evidence type="ECO:0000259" key="1">
    <source>
        <dbReference type="Pfam" id="PF13383"/>
    </source>
</evidence>
<evidence type="ECO:0000313" key="2">
    <source>
        <dbReference type="EMBL" id="KNE86986.1"/>
    </source>
</evidence>
<dbReference type="InterPro" id="IPR025714">
    <property type="entry name" value="Methyltranfer_dom"/>
</dbReference>